<evidence type="ECO:0000256" key="3">
    <source>
        <dbReference type="ARBA" id="ARBA00022989"/>
    </source>
</evidence>
<proteinExistence type="predicted"/>
<comment type="subcellular location">
    <subcellularLocation>
        <location evidence="1">Membrane</location>
        <topology evidence="1">Single-pass membrane protein</topology>
    </subcellularLocation>
</comment>
<reference evidence="6 7" key="1">
    <citation type="submission" date="2020-12" db="EMBL/GenBank/DDBJ databases">
        <title>Aureibaculum luteum sp. nov. and Aureibaculum flavum sp. nov., novel members of the family Flavobacteriaceae isolated from Antarctic intertidal sediments.</title>
        <authorList>
            <person name="He X."/>
            <person name="Zhang X."/>
        </authorList>
    </citation>
    <scope>NUCLEOTIDE SEQUENCE [LARGE SCALE GENOMIC DNA]</scope>
    <source>
        <strain evidence="6 7">A20</strain>
    </source>
</reference>
<dbReference type="InterPro" id="IPR007452">
    <property type="entry name" value="TamB_C"/>
</dbReference>
<evidence type="ECO:0000256" key="4">
    <source>
        <dbReference type="ARBA" id="ARBA00023136"/>
    </source>
</evidence>
<dbReference type="Pfam" id="PF04357">
    <property type="entry name" value="TamB"/>
    <property type="match status" value="1"/>
</dbReference>
<keyword evidence="3" id="KW-1133">Transmembrane helix</keyword>
<evidence type="ECO:0000256" key="2">
    <source>
        <dbReference type="ARBA" id="ARBA00022692"/>
    </source>
</evidence>
<feature type="domain" description="Translocation and assembly module TamB C-terminal" evidence="5">
    <location>
        <begin position="956"/>
        <end position="1390"/>
    </location>
</feature>
<name>A0ABS0WMY9_9FLAO</name>
<keyword evidence="7" id="KW-1185">Reference proteome</keyword>
<organism evidence="6 7">
    <name type="scientific">Aureibaculum flavum</name>
    <dbReference type="NCBI Taxonomy" id="2795986"/>
    <lineage>
        <taxon>Bacteria</taxon>
        <taxon>Pseudomonadati</taxon>
        <taxon>Bacteroidota</taxon>
        <taxon>Flavobacteriia</taxon>
        <taxon>Flavobacteriales</taxon>
        <taxon>Flavobacteriaceae</taxon>
        <taxon>Aureibaculum</taxon>
    </lineage>
</organism>
<accession>A0ABS0WMY9</accession>
<dbReference type="RefSeq" id="WP_198840132.1">
    <property type="nucleotide sequence ID" value="NZ_JAEHFJ010000002.1"/>
</dbReference>
<dbReference type="Proteomes" id="UP000623301">
    <property type="component" value="Unassembled WGS sequence"/>
</dbReference>
<keyword evidence="2" id="KW-0812">Transmembrane</keyword>
<dbReference type="EMBL" id="JAEHFJ010000002">
    <property type="protein sequence ID" value="MBJ2173319.1"/>
    <property type="molecule type" value="Genomic_DNA"/>
</dbReference>
<evidence type="ECO:0000259" key="5">
    <source>
        <dbReference type="Pfam" id="PF04357"/>
    </source>
</evidence>
<comment type="caution">
    <text evidence="6">The sequence shown here is derived from an EMBL/GenBank/DDBJ whole genome shotgun (WGS) entry which is preliminary data.</text>
</comment>
<evidence type="ECO:0000256" key="1">
    <source>
        <dbReference type="ARBA" id="ARBA00004167"/>
    </source>
</evidence>
<keyword evidence="4" id="KW-0472">Membrane</keyword>
<protein>
    <submittedName>
        <fullName evidence="6">Translocation/assembly module TamB</fullName>
    </submittedName>
</protein>
<sequence length="1441" mass="161575">MDLSYLGNVKLKGVQIDDHHNDTLIYVNEISTSVFSYKNILDNKLEFGEVDVSGLYMHMKTYNGEEQDNLSVFIDKFDSKDSKPSTTPFLLTSSKLNIDNANFYLFDKNKQEDAIVYYKNIIGIVDDFKIEGPKVYANVRRVSLIENHGIEVTQLTSNFIYTKTKMTFDATYLETKNSSVNADFTFNYKREDLADFNNKVQIDAAVTKAEVSLIDLNKFYNELGLNDKVNFTTNLNGTLNDFKLTNFELESNRKSIINGHFHFKNAINKENGFSLTANINELTSNYENLKIILPNLLGENLPPAVGKLGRFSVTGQSFITTRLMNADVIVKTDLGKIITNLKMTDINDINNAKYVGEIEFVDLEFGKIIQDSLVGKLSLIADIKGKGFTLDHINTSINGNIFKHQYKGYTYNDIDINGVFKNKHFNGSVVSKDENLQMSFTGLADLSQEVYDFDFVADVEYSDFNKLNLFKRDSMAILKGKIDIKLRGNSLDNIAGEINFSNASYTNQNDNYFFTDFKVASEFQDSIRVVTINSTDIIEGKIKGIFKYNEIGKLATNSFAGIYANYTPAVVTKGQFVDFNFKIYNKIVDVFFPDVKIGANSTIKGVISSDSDQFELTVKSPHIDAYDNLIENIRLQIDNKNPIYNTLLSVDEINTKYYNVADLNLVNVTLNDTLFFRTDFIGGKGLKEKYDLSFYHTINENNKSVVGLKKSNIVFKENNWSINPTNNNQNKIVFDKGFNTFAFDKFTVSHEDQVIDMAGIINGKSNKDLTLNLKNVDLNGITPYIDGFVMKGLVNGKVNYKQMNGESFPLANVSINDFYINDIKQGNLFVTAQGDNSIDQYQIAARLTNERFDTFVADGEIDFSVEQPTILANYNFYEFNINSFSDLGKDVLTNIRGKIKGNGTVSGLLENPDFNGTLTLDNAGLKIPYLNVDFDIANNSKVELSNRTFKFLPTTITDIDKNTTGSLFGSIIHYKFKKWYLNLNIDTDNLLVLNTVEDEDVQYYGTAFMDGTASIKGYTDQLTINVEGATMPGTEFIVPLSDVSTIGDSGLINFVTLAENGVDKNKRDEVIFDKLKGLNLNFDLEVRDNAIAEIVIDKNTGSILRGSGNGYMGIEINTNGKFVINGVYVISNGIYEFRNIVNKDFIVQPGGQVIWNGNPFDAFLNINAIYKTKANPSVLLDNIDQSSNRKIDVNLIAKITGQLLNSEIDFDVELVNQNSSINSELEFKLSNEDAKMTQFFSLLMANSFMPIDDGSFNFDTNAALTGNLSEKIAKVLSGILKSKGDKFELGVTYDIASKEDVNTYDLSDELGVSFSSTIADRLIVNGKVGVPVSTNTQQNNIVGEVEVELPLNDEGTLRAKAYTRQNDIEYDVTDLEGYTHGIGLSWRVDYDNTKELVDKLLQRSDKSKLKKKVKDSLKAEKKLINIGTRKKDSLPSNVKIK</sequence>
<evidence type="ECO:0000313" key="7">
    <source>
        <dbReference type="Proteomes" id="UP000623301"/>
    </source>
</evidence>
<evidence type="ECO:0000313" key="6">
    <source>
        <dbReference type="EMBL" id="MBJ2173319.1"/>
    </source>
</evidence>
<gene>
    <name evidence="6" type="ORF">JBL43_03670</name>
</gene>